<accession>W7YTD3</accession>
<reference evidence="2 3" key="1">
    <citation type="journal article" date="2014" name="Genome Announc.">
        <title>Draft Genome Sequence of Cytophaga fermentans JCM 21142T, a Facultative Anaerobe Isolated from Marine Mud.</title>
        <authorList>
            <person name="Starns D."/>
            <person name="Oshima K."/>
            <person name="Suda W."/>
            <person name="Iino T."/>
            <person name="Yuki M."/>
            <person name="Inoue J."/>
            <person name="Kitamura K."/>
            <person name="Iida T."/>
            <person name="Darby A."/>
            <person name="Hattori M."/>
            <person name="Ohkuma M."/>
        </authorList>
    </citation>
    <scope>NUCLEOTIDE SEQUENCE [LARGE SCALE GENOMIC DNA]</scope>
    <source>
        <strain evidence="2 3">JCM 21142</strain>
    </source>
</reference>
<dbReference type="EMBL" id="BAMD01000109">
    <property type="protein sequence ID" value="GAF05699.1"/>
    <property type="molecule type" value="Genomic_DNA"/>
</dbReference>
<keyword evidence="3" id="KW-1185">Reference proteome</keyword>
<organism evidence="2 3">
    <name type="scientific">Saccharicrinis fermentans DSM 9555 = JCM 21142</name>
    <dbReference type="NCBI Taxonomy" id="869213"/>
    <lineage>
        <taxon>Bacteria</taxon>
        <taxon>Pseudomonadati</taxon>
        <taxon>Bacteroidota</taxon>
        <taxon>Bacteroidia</taxon>
        <taxon>Marinilabiliales</taxon>
        <taxon>Marinilabiliaceae</taxon>
        <taxon>Saccharicrinis</taxon>
    </lineage>
</organism>
<evidence type="ECO:0000313" key="3">
    <source>
        <dbReference type="Proteomes" id="UP000019402"/>
    </source>
</evidence>
<dbReference type="STRING" id="869213.GCA_000517085_03127"/>
<dbReference type="AlphaFoldDB" id="W7YTD3"/>
<dbReference type="RefSeq" id="WP_027472596.1">
    <property type="nucleotide sequence ID" value="NZ_BAMD01000109.1"/>
</dbReference>
<comment type="caution">
    <text evidence="2">The sequence shown here is derived from an EMBL/GenBank/DDBJ whole genome shotgun (WGS) entry which is preliminary data.</text>
</comment>
<dbReference type="SUPFAM" id="SSF56935">
    <property type="entry name" value="Porins"/>
    <property type="match status" value="1"/>
</dbReference>
<dbReference type="InterPro" id="IPR037066">
    <property type="entry name" value="Plug_dom_sf"/>
</dbReference>
<dbReference type="Pfam" id="PF14905">
    <property type="entry name" value="OMP_b-brl_3"/>
    <property type="match status" value="1"/>
</dbReference>
<proteinExistence type="predicted"/>
<dbReference type="InterPro" id="IPR041700">
    <property type="entry name" value="OMP_b-brl_3"/>
</dbReference>
<protein>
    <recommendedName>
        <fullName evidence="1">Outer membrane protein beta-barrel domain-containing protein</fullName>
    </recommendedName>
</protein>
<evidence type="ECO:0000259" key="1">
    <source>
        <dbReference type="Pfam" id="PF14905"/>
    </source>
</evidence>
<gene>
    <name evidence="2" type="ORF">JCM21142_104446</name>
</gene>
<sequence>MEKYNLIFLLLLINNINTIAQKVHLKGDVVDTQNIPIDYFTVALLNNSDSSIITGGAYLNGKFNIEHNDTNSCIIQISSVGYQQILQLIQINNSLNLGTFKMNGLDIEEVVVAARKPKIKQKEGRTIISVEGTALEELGNSIDVLKNTPAVQVNNDGKISIFGKGSPLIIIDGREISSTHELDILQSSNIKTIEVDKSPSVATKSDVSSVIKITTKNKSNFSAELYNRSYFGRKFSNKTGINIVQPYEKIRNIISYSFYKNNKEYYNDDYDINNRSDYQIQNTTYSKNYPSSSSHNFLTGIEYDHDSTNTTRILYHFNGYNEDFSKFTLQQIIKSNSPDTVHREISLNTIEKTYQHNISINHTKSFSPSSSLYVSTDYAKVVGKENTNIKEATTNLINTQNKNKDDYNVFTFNSHYNNGLNENTSINAGLRAAFINNNGTTSSVNLDEEQINYWDKQTTKDLVSAIYFSYNHSKNKVDYEFGLRAEHTNTHANLNEMVIIDSSYIHVFPSLLASYSPSNKFGISMHYNHKIERPYFSDLNPTQTYYDSLSYRQGNPFLKPTIKKNLALNVELPWGLSLSSEYTRYTNMIVLAATNDSENPDIIKYTPINIDESERILLGLIKAYDGKIHSYSISGGIEFPFIKIPYLGETKQVRTNSWYLSINNDISIGNKIMLYSSFDYYSKSVDAITTYDSYYNLWASASLKLLDKQLVISLDMDNILNSNNINWEDNYEYITNGGKNDFDNRIVRISVKYTFKNFKDIFNTDSNNSQELDRL</sequence>
<dbReference type="Proteomes" id="UP000019402">
    <property type="component" value="Unassembled WGS sequence"/>
</dbReference>
<dbReference type="Gene3D" id="2.170.130.10">
    <property type="entry name" value="TonB-dependent receptor, plug domain"/>
    <property type="match status" value="1"/>
</dbReference>
<feature type="domain" description="Outer membrane protein beta-barrel" evidence="1">
    <location>
        <begin position="369"/>
        <end position="753"/>
    </location>
</feature>
<dbReference type="eggNOG" id="COG4774">
    <property type="taxonomic scope" value="Bacteria"/>
</dbReference>
<dbReference type="OrthoDB" id="905020at2"/>
<name>W7YTD3_9BACT</name>
<evidence type="ECO:0000313" key="2">
    <source>
        <dbReference type="EMBL" id="GAF05699.1"/>
    </source>
</evidence>